<organism evidence="3 4">
    <name type="scientific">Acidithrix ferrooxidans</name>
    <dbReference type="NCBI Taxonomy" id="1280514"/>
    <lineage>
        <taxon>Bacteria</taxon>
        <taxon>Bacillati</taxon>
        <taxon>Actinomycetota</taxon>
        <taxon>Acidimicrobiia</taxon>
        <taxon>Acidimicrobiales</taxon>
        <taxon>Acidimicrobiaceae</taxon>
        <taxon>Acidithrix</taxon>
    </lineage>
</organism>
<keyword evidence="4" id="KW-1185">Reference proteome</keyword>
<dbReference type="AlphaFoldDB" id="A0A0D8HCQ6"/>
<evidence type="ECO:0000256" key="2">
    <source>
        <dbReference type="SAM" id="Phobius"/>
    </source>
</evidence>
<dbReference type="RefSeq" id="WP_052607181.1">
    <property type="nucleotide sequence ID" value="NZ_JXYS01000142.1"/>
</dbReference>
<name>A0A0D8HCQ6_9ACTN</name>
<feature type="transmembrane region" description="Helical" evidence="2">
    <location>
        <begin position="12"/>
        <end position="30"/>
    </location>
</feature>
<protein>
    <submittedName>
        <fullName evidence="3">Uncharacterized protein</fullName>
    </submittedName>
</protein>
<accession>A0A0D8HCQ6</accession>
<keyword evidence="2" id="KW-1133">Transmembrane helix</keyword>
<dbReference type="Proteomes" id="UP000032360">
    <property type="component" value="Unassembled WGS sequence"/>
</dbReference>
<keyword evidence="2" id="KW-0812">Transmembrane</keyword>
<keyword evidence="2" id="KW-0472">Membrane</keyword>
<dbReference type="EMBL" id="JXYS01000142">
    <property type="protein sequence ID" value="KJF15572.1"/>
    <property type="molecule type" value="Genomic_DNA"/>
</dbReference>
<dbReference type="STRING" id="1280514.AXFE_35820"/>
<sequence length="332" mass="36292">MLLAAASNPLAAQLIAWLILLSIYMSPSIVGHFRHYKKMPKLIIANIVLGMTLIALPILLVYVIVKTRVTSTQTSFGQIAQPTGDSTALGSPAKSKAGRQPKTSQTSFSQIAHRISDIRDQKIFARALNRYNAELNIWQEERQDLLDTIEMAKTGKGIRPDDLNLLPGETVFLVITSVSLIEIKKGPSTYVGKSSGISVPVAKIGGRTIRYRVGKTKGHVVSGTPYPEATDKGDFYITSQRLIYIGAQKTATTELSKMIAATIEAGTITISSTSRVKPTTIAYGAHLDNRVRQSIIIAQGWHHNDPTSAVEELNQELLTLEKRKPQIPPTPK</sequence>
<gene>
    <name evidence="3" type="ORF">AXFE_35820</name>
</gene>
<feature type="transmembrane region" description="Helical" evidence="2">
    <location>
        <begin position="42"/>
        <end position="65"/>
    </location>
</feature>
<reference evidence="3 4" key="1">
    <citation type="submission" date="2015-01" db="EMBL/GenBank/DDBJ databases">
        <title>Draft genome of the acidophilic iron oxidizer Acidithrix ferrooxidans strain Py-F3.</title>
        <authorList>
            <person name="Poehlein A."/>
            <person name="Eisen S."/>
            <person name="Schloemann M."/>
            <person name="Johnson B.D."/>
            <person name="Daniel R."/>
            <person name="Muehling M."/>
        </authorList>
    </citation>
    <scope>NUCLEOTIDE SEQUENCE [LARGE SCALE GENOMIC DNA]</scope>
    <source>
        <strain evidence="3 4">Py-F3</strain>
    </source>
</reference>
<proteinExistence type="predicted"/>
<evidence type="ECO:0000313" key="3">
    <source>
        <dbReference type="EMBL" id="KJF15572.1"/>
    </source>
</evidence>
<feature type="region of interest" description="Disordered" evidence="1">
    <location>
        <begin position="81"/>
        <end position="108"/>
    </location>
</feature>
<evidence type="ECO:0000313" key="4">
    <source>
        <dbReference type="Proteomes" id="UP000032360"/>
    </source>
</evidence>
<dbReference type="OrthoDB" id="5131538at2"/>
<comment type="caution">
    <text evidence="3">The sequence shown here is derived from an EMBL/GenBank/DDBJ whole genome shotgun (WGS) entry which is preliminary data.</text>
</comment>
<evidence type="ECO:0000256" key="1">
    <source>
        <dbReference type="SAM" id="MobiDB-lite"/>
    </source>
</evidence>